<dbReference type="Pfam" id="PF12146">
    <property type="entry name" value="Hydrolase_4"/>
    <property type="match status" value="1"/>
</dbReference>
<dbReference type="Proteomes" id="UP000785679">
    <property type="component" value="Unassembled WGS sequence"/>
</dbReference>
<proteinExistence type="predicted"/>
<feature type="domain" description="Serine aminopeptidase S33" evidence="1">
    <location>
        <begin position="81"/>
        <end position="325"/>
    </location>
</feature>
<evidence type="ECO:0000313" key="2">
    <source>
        <dbReference type="EMBL" id="TNV77116.1"/>
    </source>
</evidence>
<name>A0A8J8NKW4_HALGN</name>
<dbReference type="InterPro" id="IPR029058">
    <property type="entry name" value="AB_hydrolase_fold"/>
</dbReference>
<evidence type="ECO:0000259" key="1">
    <source>
        <dbReference type="Pfam" id="PF12146"/>
    </source>
</evidence>
<accession>A0A8J8NKW4</accession>
<dbReference type="SUPFAM" id="SSF53474">
    <property type="entry name" value="alpha/beta-Hydrolases"/>
    <property type="match status" value="1"/>
</dbReference>
<organism evidence="2 3">
    <name type="scientific">Halteria grandinella</name>
    <dbReference type="NCBI Taxonomy" id="5974"/>
    <lineage>
        <taxon>Eukaryota</taxon>
        <taxon>Sar</taxon>
        <taxon>Alveolata</taxon>
        <taxon>Ciliophora</taxon>
        <taxon>Intramacronucleata</taxon>
        <taxon>Spirotrichea</taxon>
        <taxon>Stichotrichia</taxon>
        <taxon>Sporadotrichida</taxon>
        <taxon>Halteriidae</taxon>
        <taxon>Halteria</taxon>
    </lineage>
</organism>
<dbReference type="EMBL" id="RRYP01012431">
    <property type="protein sequence ID" value="TNV77116.1"/>
    <property type="molecule type" value="Genomic_DNA"/>
</dbReference>
<evidence type="ECO:0000313" key="3">
    <source>
        <dbReference type="Proteomes" id="UP000785679"/>
    </source>
</evidence>
<keyword evidence="3" id="KW-1185">Reference proteome</keyword>
<dbReference type="Gene3D" id="3.40.50.1820">
    <property type="entry name" value="alpha/beta hydrolase"/>
    <property type="match status" value="1"/>
</dbReference>
<reference evidence="2" key="1">
    <citation type="submission" date="2019-06" db="EMBL/GenBank/DDBJ databases">
        <authorList>
            <person name="Zheng W."/>
        </authorList>
    </citation>
    <scope>NUCLEOTIDE SEQUENCE</scope>
    <source>
        <strain evidence="2">QDHG01</strain>
    </source>
</reference>
<comment type="caution">
    <text evidence="2">The sequence shown here is derived from an EMBL/GenBank/DDBJ whole genome shotgun (WGS) entry which is preliminary data.</text>
</comment>
<dbReference type="InterPro" id="IPR022742">
    <property type="entry name" value="Hydrolase_4"/>
</dbReference>
<dbReference type="OrthoDB" id="2498029at2759"/>
<dbReference type="PANTHER" id="PTHR11614">
    <property type="entry name" value="PHOSPHOLIPASE-RELATED"/>
    <property type="match status" value="1"/>
</dbReference>
<gene>
    <name evidence="2" type="ORF">FGO68_gene7903</name>
</gene>
<dbReference type="AlphaFoldDB" id="A0A8J8NKW4"/>
<dbReference type="InterPro" id="IPR051044">
    <property type="entry name" value="MAG_DAG_Lipase"/>
</dbReference>
<protein>
    <recommendedName>
        <fullName evidence="1">Serine aminopeptidase S33 domain-containing protein</fullName>
    </recommendedName>
</protein>
<sequence length="347" mass="40947">MQQTRQQQMKVLTQKRSFSSIEPFRGYYRFKDAPGFIDYNKYQFPEINPLNFKGYSLRTKEYFPIANYRYPAYFDTQKQEKKKGIIYFIHGYGEYTGRYAYFAKAFSDAGYDFAGIDWRNFGQSITEEKYAGIVESWPMNREDQLSFYDAYDRQYGEKDVPKFLMGHSQGGLMASHFAALKPGYFSALALLAPYYTLYSEELFAHWRPYVNALDLFFPTLKLVPFPTYGRQPPHIIHFLRDPLCYSKGRMPIRNVKASDEMRFSLQSLKVNEKIETPVYMALAGQDMLVDNKGAYAFAESITKLKEEQKRIVEYPELGHMIMHDQRYLTQLQDGVIEWFDQHLDFRK</sequence>